<protein>
    <submittedName>
        <fullName evidence="3">Putative phenylacetic acid degradation operon negative regulatory protein PaaX</fullName>
    </submittedName>
</protein>
<dbReference type="Pfam" id="PF07848">
    <property type="entry name" value="PaaX"/>
    <property type="match status" value="1"/>
</dbReference>
<dbReference type="InterPro" id="IPR036388">
    <property type="entry name" value="WH-like_DNA-bd_sf"/>
</dbReference>
<dbReference type="PIRSF" id="PIRSF020623">
    <property type="entry name" value="PaaX"/>
    <property type="match status" value="1"/>
</dbReference>
<name>B1N6G0_9BACT</name>
<evidence type="ECO:0000313" key="3">
    <source>
        <dbReference type="EMBL" id="ABM53506.1"/>
    </source>
</evidence>
<dbReference type="InterPro" id="IPR011965">
    <property type="entry name" value="PaaX_trns_reg"/>
</dbReference>
<reference evidence="3" key="1">
    <citation type="journal article" date="2008" name="FEMS Microbiol. Ecol.">
        <title>Metagenomic analysis of a freshwater toxic cyanobacteria bloom.</title>
        <authorList>
            <person name="Pope P.B."/>
            <person name="Patel B.K."/>
        </authorList>
    </citation>
    <scope>NUCLEOTIDE SEQUENCE</scope>
</reference>
<dbReference type="PANTHER" id="PTHR30319">
    <property type="entry name" value="PHENYLACETIC ACID REGULATOR-RELATED TRANSCRIPTIONAL REPRESSOR"/>
    <property type="match status" value="1"/>
</dbReference>
<dbReference type="InterPro" id="IPR012906">
    <property type="entry name" value="PaaX-like_N"/>
</dbReference>
<evidence type="ECO:0000259" key="2">
    <source>
        <dbReference type="Pfam" id="PF08223"/>
    </source>
</evidence>
<dbReference type="Gene3D" id="1.20.58.1460">
    <property type="match status" value="1"/>
</dbReference>
<organism evidence="3">
    <name type="scientific">uncultured bacterium CBNPD1 BAC clone 67</name>
    <dbReference type="NCBI Taxonomy" id="417306"/>
    <lineage>
        <taxon>Bacteria</taxon>
        <taxon>environmental samples</taxon>
    </lineage>
</organism>
<dbReference type="InterPro" id="IPR013225">
    <property type="entry name" value="PaaX_C"/>
</dbReference>
<evidence type="ECO:0000259" key="1">
    <source>
        <dbReference type="Pfam" id="PF07848"/>
    </source>
</evidence>
<feature type="domain" description="Transcriptional repressor PaaX-like N-terminal" evidence="1">
    <location>
        <begin position="21"/>
        <end position="89"/>
    </location>
</feature>
<dbReference type="GO" id="GO:0006351">
    <property type="term" value="P:DNA-templated transcription"/>
    <property type="evidence" value="ECO:0007669"/>
    <property type="project" value="InterPro"/>
</dbReference>
<dbReference type="PANTHER" id="PTHR30319:SF1">
    <property type="entry name" value="TRANSCRIPTIONAL REPRESSOR PAAX"/>
    <property type="match status" value="1"/>
</dbReference>
<sequence length="256" mass="27600">MARPAALSALIAAHHGRVPPRTGSLIVSVFGALVLPAGEALRLSDLQEWLAALEIEPGLVRTALSRLVNDGTLLRERDGKAALYRLSARALKDFEAAGDLIFGRLLPRPTGDLDLLVIEDTGRRATLRAELVAMGFVPLAANLLIRSAWAGRAAPEVRGCLALSLHANADLALRARELWPLEQLAGGYRAVIAHAEAVQGGAFTPSEARLARLMLVHEFRRIVLRDPFLPEAVLPRDWPGSPARLAFDAALRHVQG</sequence>
<feature type="domain" description="Transcriptional repressor PaaX-like C-terminal" evidence="2">
    <location>
        <begin position="179"/>
        <end position="254"/>
    </location>
</feature>
<proteinExistence type="predicted"/>
<dbReference type="AlphaFoldDB" id="B1N6G0"/>
<dbReference type="Gene3D" id="1.10.10.10">
    <property type="entry name" value="Winged helix-like DNA-binding domain superfamily/Winged helix DNA-binding domain"/>
    <property type="match status" value="1"/>
</dbReference>
<accession>B1N6G0</accession>
<dbReference type="EMBL" id="EF157666">
    <property type="protein sequence ID" value="ABM53506.1"/>
    <property type="molecule type" value="Genomic_DNA"/>
</dbReference>
<dbReference type="Pfam" id="PF08223">
    <property type="entry name" value="PaaX_C"/>
    <property type="match status" value="1"/>
</dbReference>